<comment type="caution">
    <text evidence="7">The sequence shown here is derived from an EMBL/GenBank/DDBJ whole genome shotgun (WGS) entry which is preliminary data.</text>
</comment>
<dbReference type="GO" id="GO:0016887">
    <property type="term" value="F:ATP hydrolysis activity"/>
    <property type="evidence" value="ECO:0007669"/>
    <property type="project" value="InterPro"/>
</dbReference>
<feature type="non-terminal residue" evidence="7">
    <location>
        <position position="1"/>
    </location>
</feature>
<evidence type="ECO:0000256" key="3">
    <source>
        <dbReference type="ARBA" id="ARBA00022692"/>
    </source>
</evidence>
<proteinExistence type="predicted"/>
<dbReference type="Gene3D" id="3.40.50.300">
    <property type="entry name" value="P-loop containing nucleotide triphosphate hydrolases"/>
    <property type="match status" value="1"/>
</dbReference>
<sequence>TTLPSALLLEAISKTKTLLNSIFGEVGEGDIFVVLGTNDSGKPTLINALANCIVRERLQGPITLNGKKLDGWLLNVISAYVMQDDLMHPMLIMEETLMFVVEFWLSLSRKLNLREVKYATIKTNYQKSTTMEGRFEIYHSEEWT</sequence>
<evidence type="ECO:0000313" key="7">
    <source>
        <dbReference type="EMBL" id="RRT49815.1"/>
    </source>
</evidence>
<keyword evidence="3" id="KW-0812">Transmembrane</keyword>
<reference evidence="7 8" key="1">
    <citation type="journal article" date="2014" name="Agronomy (Basel)">
        <title>A Draft Genome Sequence for Ensete ventricosum, the Drought-Tolerant Tree Against Hunger.</title>
        <authorList>
            <person name="Harrison J."/>
            <person name="Moore K.A."/>
            <person name="Paszkiewicz K."/>
            <person name="Jones T."/>
            <person name="Grant M."/>
            <person name="Ambacheew D."/>
            <person name="Muzemil S."/>
            <person name="Studholme D.J."/>
        </authorList>
    </citation>
    <scope>NUCLEOTIDE SEQUENCE [LARGE SCALE GENOMIC DNA]</scope>
</reference>
<dbReference type="SUPFAM" id="SSF52540">
    <property type="entry name" value="P-loop containing nucleoside triphosphate hydrolases"/>
    <property type="match status" value="1"/>
</dbReference>
<dbReference type="Proteomes" id="UP000287651">
    <property type="component" value="Unassembled WGS sequence"/>
</dbReference>
<gene>
    <name evidence="7" type="ORF">B296_00033536</name>
</gene>
<dbReference type="Pfam" id="PF00005">
    <property type="entry name" value="ABC_tran"/>
    <property type="match status" value="1"/>
</dbReference>
<dbReference type="InterPro" id="IPR003439">
    <property type="entry name" value="ABC_transporter-like_ATP-bd"/>
</dbReference>
<dbReference type="PANTHER" id="PTHR48041:SF11">
    <property type="entry name" value="ABC TRANSPORTER G FAMILY MEMBER 16"/>
    <property type="match status" value="1"/>
</dbReference>
<comment type="subcellular location">
    <subcellularLocation>
        <location evidence="1">Membrane</location>
        <topology evidence="1">Multi-pass membrane protein</topology>
    </subcellularLocation>
</comment>
<dbReference type="InterPro" id="IPR027417">
    <property type="entry name" value="P-loop_NTPase"/>
</dbReference>
<dbReference type="GO" id="GO:0016020">
    <property type="term" value="C:membrane"/>
    <property type="evidence" value="ECO:0007669"/>
    <property type="project" value="UniProtKB-SubCell"/>
</dbReference>
<evidence type="ECO:0000256" key="1">
    <source>
        <dbReference type="ARBA" id="ARBA00004141"/>
    </source>
</evidence>
<accession>A0A426YDK0</accession>
<evidence type="ECO:0000313" key="8">
    <source>
        <dbReference type="Proteomes" id="UP000287651"/>
    </source>
</evidence>
<dbReference type="PANTHER" id="PTHR48041">
    <property type="entry name" value="ABC TRANSPORTER G FAMILY MEMBER 28"/>
    <property type="match status" value="1"/>
</dbReference>
<dbReference type="EMBL" id="AMZH03013106">
    <property type="protein sequence ID" value="RRT49815.1"/>
    <property type="molecule type" value="Genomic_DNA"/>
</dbReference>
<protein>
    <recommendedName>
        <fullName evidence="6">ABC transporter domain-containing protein</fullName>
    </recommendedName>
</protein>
<organism evidence="7 8">
    <name type="scientific">Ensete ventricosum</name>
    <name type="common">Abyssinian banana</name>
    <name type="synonym">Musa ensete</name>
    <dbReference type="NCBI Taxonomy" id="4639"/>
    <lineage>
        <taxon>Eukaryota</taxon>
        <taxon>Viridiplantae</taxon>
        <taxon>Streptophyta</taxon>
        <taxon>Embryophyta</taxon>
        <taxon>Tracheophyta</taxon>
        <taxon>Spermatophyta</taxon>
        <taxon>Magnoliopsida</taxon>
        <taxon>Liliopsida</taxon>
        <taxon>Zingiberales</taxon>
        <taxon>Musaceae</taxon>
        <taxon>Ensete</taxon>
    </lineage>
</organism>
<dbReference type="InterPro" id="IPR050352">
    <property type="entry name" value="ABCG_transporters"/>
</dbReference>
<keyword evidence="4" id="KW-1133">Transmembrane helix</keyword>
<evidence type="ECO:0000256" key="4">
    <source>
        <dbReference type="ARBA" id="ARBA00022989"/>
    </source>
</evidence>
<dbReference type="GO" id="GO:0005524">
    <property type="term" value="F:ATP binding"/>
    <property type="evidence" value="ECO:0007669"/>
    <property type="project" value="InterPro"/>
</dbReference>
<evidence type="ECO:0000256" key="5">
    <source>
        <dbReference type="ARBA" id="ARBA00023136"/>
    </source>
</evidence>
<dbReference type="GO" id="GO:0042626">
    <property type="term" value="F:ATPase-coupled transmembrane transporter activity"/>
    <property type="evidence" value="ECO:0007669"/>
    <property type="project" value="TreeGrafter"/>
</dbReference>
<keyword evidence="2" id="KW-0813">Transport</keyword>
<evidence type="ECO:0000256" key="2">
    <source>
        <dbReference type="ARBA" id="ARBA00022448"/>
    </source>
</evidence>
<evidence type="ECO:0000259" key="6">
    <source>
        <dbReference type="Pfam" id="PF00005"/>
    </source>
</evidence>
<dbReference type="AlphaFoldDB" id="A0A426YDK0"/>
<feature type="domain" description="ABC transporter" evidence="6">
    <location>
        <begin position="21"/>
        <end position="113"/>
    </location>
</feature>
<keyword evidence="5" id="KW-0472">Membrane</keyword>
<name>A0A426YDK0_ENSVE</name>